<evidence type="ECO:0000256" key="8">
    <source>
        <dbReference type="ARBA" id="ARBA00022840"/>
    </source>
</evidence>
<dbReference type="InterPro" id="IPR050107">
    <property type="entry name" value="ABC_carbohydrate_import_ATPase"/>
</dbReference>
<dbReference type="CDD" id="cd03216">
    <property type="entry name" value="ABC_Carb_Monos_I"/>
    <property type="match status" value="1"/>
</dbReference>
<dbReference type="OrthoDB" id="9805029at2"/>
<accession>A0A1H9NVF7</accession>
<keyword evidence="6" id="KW-0677">Repeat</keyword>
<dbReference type="InterPro" id="IPR027417">
    <property type="entry name" value="P-loop_NTPase"/>
</dbReference>
<evidence type="ECO:0000256" key="9">
    <source>
        <dbReference type="ARBA" id="ARBA00022967"/>
    </source>
</evidence>
<keyword evidence="7" id="KW-0547">Nucleotide-binding</keyword>
<dbReference type="GO" id="GO:0005886">
    <property type="term" value="C:plasma membrane"/>
    <property type="evidence" value="ECO:0007669"/>
    <property type="project" value="UniProtKB-SubCell"/>
</dbReference>
<dbReference type="PANTHER" id="PTHR43790">
    <property type="entry name" value="CARBOHYDRATE TRANSPORT ATP-BINDING PROTEIN MG119-RELATED"/>
    <property type="match status" value="1"/>
</dbReference>
<name>A0A1H9NVF7_9HYPH</name>
<keyword evidence="4" id="KW-1003">Cell membrane</keyword>
<dbReference type="PANTHER" id="PTHR43790:SF3">
    <property type="entry name" value="D-ALLOSE IMPORT ATP-BINDING PROTEIN ALSA-RELATED"/>
    <property type="match status" value="1"/>
</dbReference>
<sequence length="520" mass="56143">MSPQPEGLSPPAASPGHVTGAAPVLEIHDVSKSFGPVQALKRMELAVTPGRVHTLLGENGAGKSTLMKILAGVFPPSGGTIRLNGKDYLPRDPKDAAAHGVSIIFQELSLSRNLTVAENIYANREVNRFGFIQDRKLNEDAAQLIRDLGLPLDPRARVADLSIAKRQLVEIAKGLSHPTRLVIMDEPTSSLSDSEAEILFRIIAKLKAQGVGIIYISHRMDEIMRISDDITVMRDGEYIRTLTRDEADINQLIALMVGRPMQDIYPRRETPAPAASVAPVLAVNKLNAAGLFHDVSFTVRPGEVLGLFGLIGAGRSDVMKAIFGMLPHEGEIQVAGKPVRIASPSDAIRNGIAFVTENRKDEGLVLAHSVERNINSVALGSFANALGFMHPRAEIANAGEEVRRLSIKTANLNTAARNLSGGNQQKIVLAKWLAIKPKVLILDEPTRGVDVGAKFEIYKIIRELATQGTAIVMVSSELSEILGMSDRVVVMHNKKIVAERQAAGLTQELVMRDAAGVDSE</sequence>
<dbReference type="InterPro" id="IPR003593">
    <property type="entry name" value="AAA+_ATPase"/>
</dbReference>
<feature type="domain" description="ABC transporter" evidence="11">
    <location>
        <begin position="25"/>
        <end position="260"/>
    </location>
</feature>
<keyword evidence="3" id="KW-0813">Transport</keyword>
<dbReference type="InterPro" id="IPR003439">
    <property type="entry name" value="ABC_transporter-like_ATP-bd"/>
</dbReference>
<dbReference type="SMART" id="SM00382">
    <property type="entry name" value="AAA"/>
    <property type="match status" value="2"/>
</dbReference>
<comment type="similarity">
    <text evidence="2">Belongs to the ABC transporter superfamily.</text>
</comment>
<dbReference type="EMBL" id="FOFG01000017">
    <property type="protein sequence ID" value="SER40014.1"/>
    <property type="molecule type" value="Genomic_DNA"/>
</dbReference>
<dbReference type="PROSITE" id="PS00211">
    <property type="entry name" value="ABC_TRANSPORTER_1"/>
    <property type="match status" value="1"/>
</dbReference>
<evidence type="ECO:0000256" key="6">
    <source>
        <dbReference type="ARBA" id="ARBA00022737"/>
    </source>
</evidence>
<evidence type="ECO:0000313" key="13">
    <source>
        <dbReference type="Proteomes" id="UP000199647"/>
    </source>
</evidence>
<dbReference type="AlphaFoldDB" id="A0A1H9NVF7"/>
<dbReference type="RefSeq" id="WP_092499189.1">
    <property type="nucleotide sequence ID" value="NZ_FOFG01000017.1"/>
</dbReference>
<dbReference type="CDD" id="cd03215">
    <property type="entry name" value="ABC_Carb_Monos_II"/>
    <property type="match status" value="1"/>
</dbReference>
<keyword evidence="8 12" id="KW-0067">ATP-binding</keyword>
<dbReference type="SUPFAM" id="SSF52540">
    <property type="entry name" value="P-loop containing nucleoside triphosphate hydrolases"/>
    <property type="match status" value="2"/>
</dbReference>
<dbReference type="InterPro" id="IPR017871">
    <property type="entry name" value="ABC_transporter-like_CS"/>
</dbReference>
<organism evidence="12 13">
    <name type="scientific">Faunimonas pinastri</name>
    <dbReference type="NCBI Taxonomy" id="1855383"/>
    <lineage>
        <taxon>Bacteria</taxon>
        <taxon>Pseudomonadati</taxon>
        <taxon>Pseudomonadota</taxon>
        <taxon>Alphaproteobacteria</taxon>
        <taxon>Hyphomicrobiales</taxon>
        <taxon>Afifellaceae</taxon>
        <taxon>Faunimonas</taxon>
    </lineage>
</organism>
<evidence type="ECO:0000256" key="5">
    <source>
        <dbReference type="ARBA" id="ARBA00022597"/>
    </source>
</evidence>
<evidence type="ECO:0000256" key="1">
    <source>
        <dbReference type="ARBA" id="ARBA00004202"/>
    </source>
</evidence>
<evidence type="ECO:0000256" key="10">
    <source>
        <dbReference type="ARBA" id="ARBA00023136"/>
    </source>
</evidence>
<evidence type="ECO:0000256" key="3">
    <source>
        <dbReference type="ARBA" id="ARBA00022448"/>
    </source>
</evidence>
<evidence type="ECO:0000256" key="4">
    <source>
        <dbReference type="ARBA" id="ARBA00022475"/>
    </source>
</evidence>
<reference evidence="12 13" key="1">
    <citation type="submission" date="2016-10" db="EMBL/GenBank/DDBJ databases">
        <authorList>
            <person name="de Groot N.N."/>
        </authorList>
    </citation>
    <scope>NUCLEOTIDE SEQUENCE [LARGE SCALE GENOMIC DNA]</scope>
    <source>
        <strain evidence="12 13">A52C2</strain>
    </source>
</reference>
<evidence type="ECO:0000256" key="7">
    <source>
        <dbReference type="ARBA" id="ARBA00022741"/>
    </source>
</evidence>
<keyword evidence="9" id="KW-1278">Translocase</keyword>
<dbReference type="FunFam" id="3.40.50.300:FF:000127">
    <property type="entry name" value="Ribose import ATP-binding protein RbsA"/>
    <property type="match status" value="1"/>
</dbReference>
<dbReference type="GO" id="GO:0016887">
    <property type="term" value="F:ATP hydrolysis activity"/>
    <property type="evidence" value="ECO:0007669"/>
    <property type="project" value="InterPro"/>
</dbReference>
<dbReference type="Pfam" id="PF00005">
    <property type="entry name" value="ABC_tran"/>
    <property type="match status" value="2"/>
</dbReference>
<proteinExistence type="inferred from homology"/>
<dbReference type="GO" id="GO:0005524">
    <property type="term" value="F:ATP binding"/>
    <property type="evidence" value="ECO:0007669"/>
    <property type="project" value="UniProtKB-KW"/>
</dbReference>
<evidence type="ECO:0000313" key="12">
    <source>
        <dbReference type="EMBL" id="SER40014.1"/>
    </source>
</evidence>
<dbReference type="Proteomes" id="UP000199647">
    <property type="component" value="Unassembled WGS sequence"/>
</dbReference>
<evidence type="ECO:0000256" key="2">
    <source>
        <dbReference type="ARBA" id="ARBA00005417"/>
    </source>
</evidence>
<dbReference type="PROSITE" id="PS50893">
    <property type="entry name" value="ABC_TRANSPORTER_2"/>
    <property type="match status" value="2"/>
</dbReference>
<comment type="subcellular location">
    <subcellularLocation>
        <location evidence="1">Cell membrane</location>
        <topology evidence="1">Peripheral membrane protein</topology>
    </subcellularLocation>
</comment>
<gene>
    <name evidence="12" type="ORF">SAMN05216548_11767</name>
</gene>
<keyword evidence="10" id="KW-0472">Membrane</keyword>
<protein>
    <submittedName>
        <fullName evidence="12">Monosaccharide ABC transporter ATP-binding protein, CUT2 family</fullName>
    </submittedName>
</protein>
<evidence type="ECO:0000259" key="11">
    <source>
        <dbReference type="PROSITE" id="PS50893"/>
    </source>
</evidence>
<dbReference type="Gene3D" id="3.40.50.300">
    <property type="entry name" value="P-loop containing nucleotide triphosphate hydrolases"/>
    <property type="match status" value="2"/>
</dbReference>
<dbReference type="STRING" id="1855383.SAMN05216548_11767"/>
<keyword evidence="13" id="KW-1185">Reference proteome</keyword>
<keyword evidence="5" id="KW-0762">Sugar transport</keyword>
<feature type="domain" description="ABC transporter" evidence="11">
    <location>
        <begin position="275"/>
        <end position="518"/>
    </location>
</feature>